<keyword evidence="3" id="KW-1185">Reference proteome</keyword>
<dbReference type="EMBL" id="PXZH01000003">
    <property type="protein sequence ID" value="RST89088.1"/>
    <property type="molecule type" value="Genomic_DNA"/>
</dbReference>
<evidence type="ECO:0000313" key="2">
    <source>
        <dbReference type="EMBL" id="RST89088.1"/>
    </source>
</evidence>
<dbReference type="Proteomes" id="UP000277864">
    <property type="component" value="Unassembled WGS sequence"/>
</dbReference>
<accession>A0A3S0A4Y6</accession>
<evidence type="ECO:0000313" key="3">
    <source>
        <dbReference type="Proteomes" id="UP000277864"/>
    </source>
</evidence>
<dbReference type="OrthoDB" id="2087779at2"/>
<feature type="coiled-coil region" evidence="1">
    <location>
        <begin position="120"/>
        <end position="147"/>
    </location>
</feature>
<organism evidence="2 3">
    <name type="scientific">Vagococcus humatus</name>
    <dbReference type="NCBI Taxonomy" id="1889241"/>
    <lineage>
        <taxon>Bacteria</taxon>
        <taxon>Bacillati</taxon>
        <taxon>Bacillota</taxon>
        <taxon>Bacilli</taxon>
        <taxon>Lactobacillales</taxon>
        <taxon>Enterococcaceae</taxon>
        <taxon>Vagococcus</taxon>
    </lineage>
</organism>
<protein>
    <submittedName>
        <fullName evidence="2">Uncharacterized protein</fullName>
    </submittedName>
</protein>
<comment type="caution">
    <text evidence="2">The sequence shown here is derived from an EMBL/GenBank/DDBJ whole genome shotgun (WGS) entry which is preliminary data.</text>
</comment>
<gene>
    <name evidence="2" type="ORF">C7P63_07315</name>
</gene>
<dbReference type="AlphaFoldDB" id="A0A3S0A4Y6"/>
<sequence length="253" mass="30400">MWEFLGAIGGAMIGAVITWRLESNRTKSIIEETIKGADREVYREVEKLNRNLKKEIADENKLFQEKWEQKKIDANLKAKARLEWIGEVRQLVAEFITHAIHYISIIKELDALDEIKNNIISDYKSDMSHKNEKYNGLEREAEDQKKLRNNQSMWEAQRNRLDLHYYKANEILYKLELYISNQVDHEEMIKLIDWFIETQNKLTIHVDRYHWESFSKFNNVSNSCTDYLDKVDRFKDIFRDYLKEEWDRAKNGE</sequence>
<proteinExistence type="predicted"/>
<name>A0A3S0A4Y6_9ENTE</name>
<reference evidence="2 3" key="1">
    <citation type="submission" date="2018-03" db="EMBL/GenBank/DDBJ databases">
        <authorList>
            <person name="Gulvik C.A."/>
        </authorList>
    </citation>
    <scope>NUCLEOTIDE SEQUENCE [LARGE SCALE GENOMIC DNA]</scope>
    <source>
        <strain evidence="2 3">JCM 31581</strain>
    </source>
</reference>
<evidence type="ECO:0000256" key="1">
    <source>
        <dbReference type="SAM" id="Coils"/>
    </source>
</evidence>
<keyword evidence="1" id="KW-0175">Coiled coil</keyword>
<dbReference type="RefSeq" id="WP_125943515.1">
    <property type="nucleotide sequence ID" value="NZ_PXZH01000003.1"/>
</dbReference>